<sequence length="66" mass="7028">MIGAEEHAQALRGAVPTDESKGILLRQRFGELSIDATERLGQPAPDQLGAWSQDVVASEALDQVLA</sequence>
<dbReference type="KEGG" id="hoh:Hoch_2829"/>
<organism evidence="1 2">
    <name type="scientific">Haliangium ochraceum (strain DSM 14365 / JCM 11303 / SMP-2)</name>
    <dbReference type="NCBI Taxonomy" id="502025"/>
    <lineage>
        <taxon>Bacteria</taxon>
        <taxon>Pseudomonadati</taxon>
        <taxon>Myxococcota</taxon>
        <taxon>Polyangia</taxon>
        <taxon>Haliangiales</taxon>
        <taxon>Kofleriaceae</taxon>
        <taxon>Haliangium</taxon>
    </lineage>
</organism>
<dbReference type="RefSeq" id="WP_012827961.1">
    <property type="nucleotide sequence ID" value="NC_013440.1"/>
</dbReference>
<protein>
    <submittedName>
        <fullName evidence="1">Uncharacterized protein</fullName>
    </submittedName>
</protein>
<evidence type="ECO:0000313" key="2">
    <source>
        <dbReference type="Proteomes" id="UP000001880"/>
    </source>
</evidence>
<dbReference type="HOGENOM" id="CLU_2825146_0_0_7"/>
<dbReference type="Proteomes" id="UP000001880">
    <property type="component" value="Chromosome"/>
</dbReference>
<dbReference type="EMBL" id="CP001804">
    <property type="protein sequence ID" value="ACY15353.1"/>
    <property type="molecule type" value="Genomic_DNA"/>
</dbReference>
<evidence type="ECO:0000313" key="1">
    <source>
        <dbReference type="EMBL" id="ACY15353.1"/>
    </source>
</evidence>
<name>D0LPJ0_HALO1</name>
<dbReference type="AlphaFoldDB" id="D0LPJ0"/>
<accession>D0LPJ0</accession>
<proteinExistence type="predicted"/>
<reference evidence="1 2" key="1">
    <citation type="journal article" date="2010" name="Stand. Genomic Sci.">
        <title>Complete genome sequence of Haliangium ochraceum type strain (SMP-2).</title>
        <authorList>
            <consortium name="US DOE Joint Genome Institute (JGI-PGF)"/>
            <person name="Ivanova N."/>
            <person name="Daum C."/>
            <person name="Lang E."/>
            <person name="Abt B."/>
            <person name="Kopitz M."/>
            <person name="Saunders E."/>
            <person name="Lapidus A."/>
            <person name="Lucas S."/>
            <person name="Glavina Del Rio T."/>
            <person name="Nolan M."/>
            <person name="Tice H."/>
            <person name="Copeland A."/>
            <person name="Cheng J.F."/>
            <person name="Chen F."/>
            <person name="Bruce D."/>
            <person name="Goodwin L."/>
            <person name="Pitluck S."/>
            <person name="Mavromatis K."/>
            <person name="Pati A."/>
            <person name="Mikhailova N."/>
            <person name="Chen A."/>
            <person name="Palaniappan K."/>
            <person name="Land M."/>
            <person name="Hauser L."/>
            <person name="Chang Y.J."/>
            <person name="Jeffries C.D."/>
            <person name="Detter J.C."/>
            <person name="Brettin T."/>
            <person name="Rohde M."/>
            <person name="Goker M."/>
            <person name="Bristow J."/>
            <person name="Markowitz V."/>
            <person name="Eisen J.A."/>
            <person name="Hugenholtz P."/>
            <person name="Kyrpides N.C."/>
            <person name="Klenk H.P."/>
        </authorList>
    </citation>
    <scope>NUCLEOTIDE SEQUENCE [LARGE SCALE GENOMIC DNA]</scope>
    <source>
        <strain evidence="2">DSM 14365 / CIP 107738 / JCM 11303 / AJ 13395 / SMP-2</strain>
    </source>
</reference>
<gene>
    <name evidence="1" type="ordered locus">Hoch_2829</name>
</gene>
<keyword evidence="2" id="KW-1185">Reference proteome</keyword>